<gene>
    <name evidence="1" type="ORF">PPENT_87.1.T0790003</name>
</gene>
<accession>A0A8S1W2R6</accession>
<sequence>MVQLNFTNFPPEFIIFKIQEVYNMTEDICPLFGWDDPVPNEFKEIFSKYINEQYSRKCSSTLEESLIVDEDQEIIGKSQNENSICPLCYQNFQLSHIQLYSNILFQYFYVHTQCVLTCKHKTAQLALLTDQIQHAQIMEQVPLDYDLMDLNVKVFVEFKVYHSIAQQPQLNLTHSTTLKQKKNTSILLDYANLREQFGKKQQHFIRLMQGFVQIDVYIMDSNLMQESKNVHNYEFYYQCKQSFK</sequence>
<proteinExistence type="predicted"/>
<evidence type="ECO:0000313" key="2">
    <source>
        <dbReference type="Proteomes" id="UP000689195"/>
    </source>
</evidence>
<dbReference type="OrthoDB" id="300886at2759"/>
<name>A0A8S1W2R6_9CILI</name>
<organism evidence="1 2">
    <name type="scientific">Paramecium pentaurelia</name>
    <dbReference type="NCBI Taxonomy" id="43138"/>
    <lineage>
        <taxon>Eukaryota</taxon>
        <taxon>Sar</taxon>
        <taxon>Alveolata</taxon>
        <taxon>Ciliophora</taxon>
        <taxon>Intramacronucleata</taxon>
        <taxon>Oligohymenophorea</taxon>
        <taxon>Peniculida</taxon>
        <taxon>Parameciidae</taxon>
        <taxon>Paramecium</taxon>
    </lineage>
</organism>
<reference evidence="1" key="1">
    <citation type="submission" date="2021-01" db="EMBL/GenBank/DDBJ databases">
        <authorList>
            <consortium name="Genoscope - CEA"/>
            <person name="William W."/>
        </authorList>
    </citation>
    <scope>NUCLEOTIDE SEQUENCE</scope>
</reference>
<dbReference type="Proteomes" id="UP000689195">
    <property type="component" value="Unassembled WGS sequence"/>
</dbReference>
<dbReference type="AlphaFoldDB" id="A0A8S1W2R6"/>
<evidence type="ECO:0000313" key="1">
    <source>
        <dbReference type="EMBL" id="CAD8182572.1"/>
    </source>
</evidence>
<dbReference type="EMBL" id="CAJJDO010000079">
    <property type="protein sequence ID" value="CAD8182572.1"/>
    <property type="molecule type" value="Genomic_DNA"/>
</dbReference>
<comment type="caution">
    <text evidence="1">The sequence shown here is derived from an EMBL/GenBank/DDBJ whole genome shotgun (WGS) entry which is preliminary data.</text>
</comment>
<keyword evidence="2" id="KW-1185">Reference proteome</keyword>
<protein>
    <submittedName>
        <fullName evidence="1">Uncharacterized protein</fullName>
    </submittedName>
</protein>